<evidence type="ECO:0000256" key="1">
    <source>
        <dbReference type="SAM" id="Phobius"/>
    </source>
</evidence>
<reference evidence="2" key="1">
    <citation type="submission" date="2022-06" db="EMBL/GenBank/DDBJ databases">
        <authorList>
            <person name="Berger JAMES D."/>
            <person name="Berger JAMES D."/>
        </authorList>
    </citation>
    <scope>NUCLEOTIDE SEQUENCE [LARGE SCALE GENOMIC DNA]</scope>
</reference>
<feature type="transmembrane region" description="Helical" evidence="1">
    <location>
        <begin position="44"/>
        <end position="65"/>
    </location>
</feature>
<reference evidence="3" key="2">
    <citation type="submission" date="2023-11" db="UniProtKB">
        <authorList>
            <consortium name="WormBaseParasite"/>
        </authorList>
    </citation>
    <scope>IDENTIFICATION</scope>
</reference>
<keyword evidence="1" id="KW-1133">Transmembrane helix</keyword>
<feature type="transmembrane region" description="Helical" evidence="1">
    <location>
        <begin position="12"/>
        <end position="38"/>
    </location>
</feature>
<dbReference type="Proteomes" id="UP000050795">
    <property type="component" value="Unassembled WGS sequence"/>
</dbReference>
<evidence type="ECO:0000313" key="2">
    <source>
        <dbReference type="Proteomes" id="UP000050795"/>
    </source>
</evidence>
<name>A0AA85IX37_TRIRE</name>
<keyword evidence="2" id="KW-1185">Reference proteome</keyword>
<sequence length="69" mass="7678">MFPFHLHSTAPFICLGVIGLFLLLFFILRNTFSVALFLMALIDLYRALAGGIWNTAVCVVALVMMDTVK</sequence>
<dbReference type="WBParaSite" id="TREG1_126430.1">
    <property type="protein sequence ID" value="TREG1_126430.1"/>
    <property type="gene ID" value="TREG1_126430"/>
</dbReference>
<accession>A0AA85IX37</accession>
<organism evidence="2 3">
    <name type="scientific">Trichobilharzia regenti</name>
    <name type="common">Nasal bird schistosome</name>
    <dbReference type="NCBI Taxonomy" id="157069"/>
    <lineage>
        <taxon>Eukaryota</taxon>
        <taxon>Metazoa</taxon>
        <taxon>Spiralia</taxon>
        <taxon>Lophotrochozoa</taxon>
        <taxon>Platyhelminthes</taxon>
        <taxon>Trematoda</taxon>
        <taxon>Digenea</taxon>
        <taxon>Strigeidida</taxon>
        <taxon>Schistosomatoidea</taxon>
        <taxon>Schistosomatidae</taxon>
        <taxon>Trichobilharzia</taxon>
    </lineage>
</organism>
<keyword evidence="1" id="KW-0472">Membrane</keyword>
<keyword evidence="1" id="KW-0812">Transmembrane</keyword>
<protein>
    <submittedName>
        <fullName evidence="3">Uncharacterized protein</fullName>
    </submittedName>
</protein>
<evidence type="ECO:0000313" key="3">
    <source>
        <dbReference type="WBParaSite" id="TREG1_126430.1"/>
    </source>
</evidence>
<proteinExistence type="predicted"/>
<dbReference type="AlphaFoldDB" id="A0AA85IX37"/>